<dbReference type="AlphaFoldDB" id="A0A363UQM4"/>
<sequence length="186" mass="20729">MRRLVTLLLVLWAGVAQASEWSIDHANSRLGFEATQSGAKFSGEFQRFEATMRFDPAALDEALFDVTVDVTSFDSNSQDRDSTVAGKDWFWFKRFPEARFVTERFEALGDERYQATGMLTIKGVGRSIELPFRWIIDGNTATMRGDVTLTRTAFNVGEGEWSDGSTVGLQVDVQVRLNLTRVSAGG</sequence>
<gene>
    <name evidence="3" type="ORF">DEH80_01290</name>
</gene>
<proteinExistence type="predicted"/>
<dbReference type="SUPFAM" id="SSF101874">
    <property type="entry name" value="YceI-like"/>
    <property type="match status" value="1"/>
</dbReference>
<keyword evidence="1" id="KW-0732">Signal</keyword>
<dbReference type="Gene3D" id="2.40.128.110">
    <property type="entry name" value="Lipid/polyisoprenoid-binding, YceI-like"/>
    <property type="match status" value="1"/>
</dbReference>
<evidence type="ECO:0000259" key="2">
    <source>
        <dbReference type="SMART" id="SM00867"/>
    </source>
</evidence>
<keyword evidence="4" id="KW-1185">Reference proteome</keyword>
<dbReference type="EMBL" id="QEQK01000001">
    <property type="protein sequence ID" value="PWN57800.1"/>
    <property type="molecule type" value="Genomic_DNA"/>
</dbReference>
<dbReference type="PANTHER" id="PTHR34406">
    <property type="entry name" value="PROTEIN YCEI"/>
    <property type="match status" value="1"/>
</dbReference>
<dbReference type="PANTHER" id="PTHR34406:SF1">
    <property type="entry name" value="PROTEIN YCEI"/>
    <property type="match status" value="1"/>
</dbReference>
<dbReference type="OrthoDB" id="1247465at2"/>
<feature type="domain" description="Lipid/polyisoprenoid-binding YceI-like" evidence="2">
    <location>
        <begin position="20"/>
        <end position="182"/>
    </location>
</feature>
<dbReference type="InterPro" id="IPR036761">
    <property type="entry name" value="TTHA0802/YceI-like_sf"/>
</dbReference>
<feature type="chain" id="PRO_5016676864" evidence="1">
    <location>
        <begin position="19"/>
        <end position="186"/>
    </location>
</feature>
<name>A0A363UQM4_9GAMM</name>
<organism evidence="3 4">
    <name type="scientific">Abyssibacter profundi</name>
    <dbReference type="NCBI Taxonomy" id="2182787"/>
    <lineage>
        <taxon>Bacteria</taxon>
        <taxon>Pseudomonadati</taxon>
        <taxon>Pseudomonadota</taxon>
        <taxon>Gammaproteobacteria</taxon>
        <taxon>Chromatiales</taxon>
        <taxon>Oceanococcaceae</taxon>
        <taxon>Abyssibacter</taxon>
    </lineage>
</organism>
<dbReference type="InterPro" id="IPR007372">
    <property type="entry name" value="Lipid/polyisoprenoid-bd_YceI"/>
</dbReference>
<comment type="caution">
    <text evidence="3">The sequence shown here is derived from an EMBL/GenBank/DDBJ whole genome shotgun (WGS) entry which is preliminary data.</text>
</comment>
<reference evidence="3 4" key="1">
    <citation type="submission" date="2018-05" db="EMBL/GenBank/DDBJ databases">
        <title>Abyssibacter profundi OUC007T gen. nov., sp. nov, a marine bacterium isolated from seawater of the Mariana Trench.</title>
        <authorList>
            <person name="Zhou S."/>
        </authorList>
    </citation>
    <scope>NUCLEOTIDE SEQUENCE [LARGE SCALE GENOMIC DNA]</scope>
    <source>
        <strain evidence="3 4">OUC007</strain>
    </source>
</reference>
<feature type="signal peptide" evidence="1">
    <location>
        <begin position="1"/>
        <end position="18"/>
    </location>
</feature>
<evidence type="ECO:0000256" key="1">
    <source>
        <dbReference type="SAM" id="SignalP"/>
    </source>
</evidence>
<dbReference type="RefSeq" id="WP_109718657.1">
    <property type="nucleotide sequence ID" value="NZ_QEQK01000001.1"/>
</dbReference>
<protein>
    <submittedName>
        <fullName evidence="3">Polyisoprenoid-binding protein</fullName>
    </submittedName>
</protein>
<evidence type="ECO:0000313" key="4">
    <source>
        <dbReference type="Proteomes" id="UP000251800"/>
    </source>
</evidence>
<dbReference type="SMART" id="SM00867">
    <property type="entry name" value="YceI"/>
    <property type="match status" value="1"/>
</dbReference>
<accession>A0A363UQM4</accession>
<dbReference type="Proteomes" id="UP000251800">
    <property type="component" value="Unassembled WGS sequence"/>
</dbReference>
<evidence type="ECO:0000313" key="3">
    <source>
        <dbReference type="EMBL" id="PWN57800.1"/>
    </source>
</evidence>
<dbReference type="Pfam" id="PF04264">
    <property type="entry name" value="YceI"/>
    <property type="match status" value="1"/>
</dbReference>